<protein>
    <recommendedName>
        <fullName evidence="3">Nuclear transport factor 2 family protein</fullName>
    </recommendedName>
</protein>
<keyword evidence="2" id="KW-1185">Reference proteome</keyword>
<name>A0A4Z0LX30_9GAMM</name>
<reference evidence="1 2" key="1">
    <citation type="submission" date="2019-04" db="EMBL/GenBank/DDBJ databases">
        <title>Taxonomy of novel Haliea sp. from mangrove soil of West Coast of India.</title>
        <authorList>
            <person name="Verma A."/>
            <person name="Kumar P."/>
            <person name="Krishnamurthi S."/>
        </authorList>
    </citation>
    <scope>NUCLEOTIDE SEQUENCE [LARGE SCALE GENOMIC DNA]</scope>
    <source>
        <strain evidence="1 2">SAOS-164</strain>
    </source>
</reference>
<gene>
    <name evidence="1" type="ORF">E4634_16430</name>
</gene>
<dbReference type="Proteomes" id="UP000298050">
    <property type="component" value="Unassembled WGS sequence"/>
</dbReference>
<proteinExistence type="predicted"/>
<dbReference type="RefSeq" id="WP_135445752.1">
    <property type="nucleotide sequence ID" value="NZ_SRLE01000012.1"/>
</dbReference>
<accession>A0A4Z0LX30</accession>
<dbReference type="AlphaFoldDB" id="A0A4Z0LX30"/>
<evidence type="ECO:0000313" key="2">
    <source>
        <dbReference type="Proteomes" id="UP000298050"/>
    </source>
</evidence>
<dbReference type="EMBL" id="SRLE01000012">
    <property type="protein sequence ID" value="TGD71708.1"/>
    <property type="molecule type" value="Genomic_DNA"/>
</dbReference>
<comment type="caution">
    <text evidence="1">The sequence shown here is derived from an EMBL/GenBank/DDBJ whole genome shotgun (WGS) entry which is preliminary data.</text>
</comment>
<evidence type="ECO:0000313" key="1">
    <source>
        <dbReference type="EMBL" id="TGD71708.1"/>
    </source>
</evidence>
<evidence type="ECO:0008006" key="3">
    <source>
        <dbReference type="Google" id="ProtNLM"/>
    </source>
</evidence>
<sequence>MQFTTATGSTDSAGPLTEIVLRYCEMIESRVTGGQLTEADWDPLKEVVAVDEFKRVGAYLEELDWAQYARFLTEWAGGTRFETTVFHITEVGRSVFQEIEERHYKGEEFIRKNVIAVYRFNDDNRISHLDIYEQAQNSGQWIVDAAAASTD</sequence>
<organism evidence="1 2">
    <name type="scientific">Mangrovimicrobium sediminis</name>
    <dbReference type="NCBI Taxonomy" id="2562682"/>
    <lineage>
        <taxon>Bacteria</taxon>
        <taxon>Pseudomonadati</taxon>
        <taxon>Pseudomonadota</taxon>
        <taxon>Gammaproteobacteria</taxon>
        <taxon>Cellvibrionales</taxon>
        <taxon>Halieaceae</taxon>
        <taxon>Mangrovimicrobium</taxon>
    </lineage>
</organism>
<dbReference type="OrthoDB" id="7504149at2"/>